<protein>
    <recommendedName>
        <fullName evidence="1">F-box domain-containing protein</fullName>
    </recommendedName>
</protein>
<comment type="caution">
    <text evidence="2">The sequence shown here is derived from an EMBL/GenBank/DDBJ whole genome shotgun (WGS) entry which is preliminary data.</text>
</comment>
<dbReference type="PROSITE" id="PS50181">
    <property type="entry name" value="FBOX"/>
    <property type="match status" value="1"/>
</dbReference>
<organism evidence="2 3">
    <name type="scientific">Roridomyces roridus</name>
    <dbReference type="NCBI Taxonomy" id="1738132"/>
    <lineage>
        <taxon>Eukaryota</taxon>
        <taxon>Fungi</taxon>
        <taxon>Dikarya</taxon>
        <taxon>Basidiomycota</taxon>
        <taxon>Agaricomycotina</taxon>
        <taxon>Agaricomycetes</taxon>
        <taxon>Agaricomycetidae</taxon>
        <taxon>Agaricales</taxon>
        <taxon>Marasmiineae</taxon>
        <taxon>Mycenaceae</taxon>
        <taxon>Roridomyces</taxon>
    </lineage>
</organism>
<dbReference type="AlphaFoldDB" id="A0AAD7BJK3"/>
<evidence type="ECO:0000313" key="2">
    <source>
        <dbReference type="EMBL" id="KAJ7623242.1"/>
    </source>
</evidence>
<dbReference type="SUPFAM" id="SSF52047">
    <property type="entry name" value="RNI-like"/>
    <property type="match status" value="1"/>
</dbReference>
<dbReference type="Proteomes" id="UP001221142">
    <property type="component" value="Unassembled WGS sequence"/>
</dbReference>
<proteinExistence type="predicted"/>
<dbReference type="Gene3D" id="3.80.10.10">
    <property type="entry name" value="Ribonuclease Inhibitor"/>
    <property type="match status" value="1"/>
</dbReference>
<feature type="domain" description="F-box" evidence="1">
    <location>
        <begin position="1"/>
        <end position="42"/>
    </location>
</feature>
<dbReference type="InterPro" id="IPR032675">
    <property type="entry name" value="LRR_dom_sf"/>
</dbReference>
<accession>A0AAD7BJK3</accession>
<evidence type="ECO:0000313" key="3">
    <source>
        <dbReference type="Proteomes" id="UP001221142"/>
    </source>
</evidence>
<keyword evidence="3" id="KW-1185">Reference proteome</keyword>
<dbReference type="EMBL" id="JARKIF010000014">
    <property type="protein sequence ID" value="KAJ7623242.1"/>
    <property type="molecule type" value="Genomic_DNA"/>
</dbReference>
<sequence>MSLPNETLVAVLDGLPASVLADVARVSRRLNAVAERLLYSAISITDLLSGSSPVPARTLQCCRSILSRPHLVDTIKRLHIRWHGDFRSLSPHALAAACTNVGIALQTLVALEGLDIFLGPANLANVPHNPVHAIERILGSCALPSLRFCSLGAEWSKDVRPYTDILPAFLSTACRLTHLKLSDHHQPILALSHGALPALFYFRGSPYTAASLLPGRPVQYLALIGQDSDVSPENLRQIALTSAPLRSLDLSAMQVRPILLRHISIHLAAPLEILKVRLALRHTLHYALSGIALLAGLSSVLANFPHLLCFDLSPTEIDGGRQANLTEEASLCADWSRACPSLTRIVFPSGNQWRLAGDGSWVLSSSSF</sequence>
<dbReference type="InterPro" id="IPR001810">
    <property type="entry name" value="F-box_dom"/>
</dbReference>
<evidence type="ECO:0000259" key="1">
    <source>
        <dbReference type="PROSITE" id="PS50181"/>
    </source>
</evidence>
<reference evidence="2" key="1">
    <citation type="submission" date="2023-03" db="EMBL/GenBank/DDBJ databases">
        <title>Massive genome expansion in bonnet fungi (Mycena s.s.) driven by repeated elements and novel gene families across ecological guilds.</title>
        <authorList>
            <consortium name="Lawrence Berkeley National Laboratory"/>
            <person name="Harder C.B."/>
            <person name="Miyauchi S."/>
            <person name="Viragh M."/>
            <person name="Kuo A."/>
            <person name="Thoen E."/>
            <person name="Andreopoulos B."/>
            <person name="Lu D."/>
            <person name="Skrede I."/>
            <person name="Drula E."/>
            <person name="Henrissat B."/>
            <person name="Morin E."/>
            <person name="Kohler A."/>
            <person name="Barry K."/>
            <person name="LaButti K."/>
            <person name="Morin E."/>
            <person name="Salamov A."/>
            <person name="Lipzen A."/>
            <person name="Mereny Z."/>
            <person name="Hegedus B."/>
            <person name="Baldrian P."/>
            <person name="Stursova M."/>
            <person name="Weitz H."/>
            <person name="Taylor A."/>
            <person name="Grigoriev I.V."/>
            <person name="Nagy L.G."/>
            <person name="Martin F."/>
            <person name="Kauserud H."/>
        </authorList>
    </citation>
    <scope>NUCLEOTIDE SEQUENCE</scope>
    <source>
        <strain evidence="2">9284</strain>
    </source>
</reference>
<name>A0AAD7BJK3_9AGAR</name>
<gene>
    <name evidence="2" type="ORF">FB45DRAFT_99834</name>
</gene>